<name>A0AAD7TDD2_9TELE</name>
<evidence type="ECO:0000313" key="2">
    <source>
        <dbReference type="EMBL" id="KAJ8418846.1"/>
    </source>
</evidence>
<dbReference type="PANTHER" id="PTHR47228">
    <property type="entry name" value="SPERMATOGENESIS-ASSOCIATED PROTEIN 16"/>
    <property type="match status" value="1"/>
</dbReference>
<dbReference type="Pfam" id="PF15015">
    <property type="entry name" value="NYD-SP12_N"/>
    <property type="match status" value="1"/>
</dbReference>
<sequence length="317" mass="36087">MIADFVYWLSGGTDQSISKLIKQYWQAMLEHTITTEQSFSVMYTPCDDNPTKESIEAIKELLKKRHPAFTQYLFTDPSGTHFLPHTTSWTGTPCQRYTLTLGFRRSEDGSFLDKLLTRNCPVFTGSRAPFAPPSAEDVERMSDSLERKILPVLDFLQCTKLAVGFSAGSGVVERLQRAEYLGQLRRTTEQSHVLQQALAELAVAPYLQDLSDSDSRLLQALMADSMDTLEGRQTDKERVWNEMQKVGLLEELLYEQEGIYLRDRVHLRGRTQKTDRKPRGRKRKTPLPTDPPSTERRSPRTDRSGNHGSTDIDTPQA</sequence>
<reference evidence="2" key="1">
    <citation type="journal article" date="2023" name="Science">
        <title>Genome structures resolve the early diversification of teleost fishes.</title>
        <authorList>
            <person name="Parey E."/>
            <person name="Louis A."/>
            <person name="Montfort J."/>
            <person name="Bouchez O."/>
            <person name="Roques C."/>
            <person name="Iampietro C."/>
            <person name="Lluch J."/>
            <person name="Castinel A."/>
            <person name="Donnadieu C."/>
            <person name="Desvignes T."/>
            <person name="Floi Bucao C."/>
            <person name="Jouanno E."/>
            <person name="Wen M."/>
            <person name="Mejri S."/>
            <person name="Dirks R."/>
            <person name="Jansen H."/>
            <person name="Henkel C."/>
            <person name="Chen W.J."/>
            <person name="Zahm M."/>
            <person name="Cabau C."/>
            <person name="Klopp C."/>
            <person name="Thompson A.W."/>
            <person name="Robinson-Rechavi M."/>
            <person name="Braasch I."/>
            <person name="Lecointre G."/>
            <person name="Bobe J."/>
            <person name="Postlethwait J.H."/>
            <person name="Berthelot C."/>
            <person name="Roest Crollius H."/>
            <person name="Guiguen Y."/>
        </authorList>
    </citation>
    <scope>NUCLEOTIDE SEQUENCE</scope>
    <source>
        <strain evidence="2">NC1722</strain>
    </source>
</reference>
<accession>A0AAD7TDD2</accession>
<evidence type="ECO:0000313" key="3">
    <source>
        <dbReference type="Proteomes" id="UP001221898"/>
    </source>
</evidence>
<dbReference type="GO" id="GO:0007283">
    <property type="term" value="P:spermatogenesis"/>
    <property type="evidence" value="ECO:0007669"/>
    <property type="project" value="InterPro"/>
</dbReference>
<dbReference type="PANTHER" id="PTHR47228:SF1">
    <property type="entry name" value="SPERMATOGENESIS-ASSOCIATED PROTEIN 16"/>
    <property type="match status" value="1"/>
</dbReference>
<evidence type="ECO:0000256" key="1">
    <source>
        <dbReference type="SAM" id="MobiDB-lite"/>
    </source>
</evidence>
<dbReference type="Proteomes" id="UP001221898">
    <property type="component" value="Unassembled WGS sequence"/>
</dbReference>
<feature type="compositionally biased region" description="Basic and acidic residues" evidence="1">
    <location>
        <begin position="293"/>
        <end position="305"/>
    </location>
</feature>
<comment type="caution">
    <text evidence="2">The sequence shown here is derived from an EMBL/GenBank/DDBJ whole genome shotgun (WGS) entry which is preliminary data.</text>
</comment>
<dbReference type="AlphaFoldDB" id="A0AAD7TDD2"/>
<feature type="region of interest" description="Disordered" evidence="1">
    <location>
        <begin position="268"/>
        <end position="317"/>
    </location>
</feature>
<dbReference type="EMBL" id="JAINUG010000001">
    <property type="protein sequence ID" value="KAJ8418846.1"/>
    <property type="molecule type" value="Genomic_DNA"/>
</dbReference>
<proteinExistence type="predicted"/>
<dbReference type="InterPro" id="IPR029161">
    <property type="entry name" value="SPATA16"/>
</dbReference>
<gene>
    <name evidence="2" type="ORF">AAFF_G00003450</name>
</gene>
<feature type="compositionally biased region" description="Basic and acidic residues" evidence="1">
    <location>
        <begin position="268"/>
        <end position="277"/>
    </location>
</feature>
<keyword evidence="3" id="KW-1185">Reference proteome</keyword>
<dbReference type="GO" id="GO:0005794">
    <property type="term" value="C:Golgi apparatus"/>
    <property type="evidence" value="ECO:0007669"/>
    <property type="project" value="InterPro"/>
</dbReference>
<feature type="compositionally biased region" description="Polar residues" evidence="1">
    <location>
        <begin position="306"/>
        <end position="317"/>
    </location>
</feature>
<protein>
    <submittedName>
        <fullName evidence="2">Uncharacterized protein</fullName>
    </submittedName>
</protein>
<organism evidence="2 3">
    <name type="scientific">Aldrovandia affinis</name>
    <dbReference type="NCBI Taxonomy" id="143900"/>
    <lineage>
        <taxon>Eukaryota</taxon>
        <taxon>Metazoa</taxon>
        <taxon>Chordata</taxon>
        <taxon>Craniata</taxon>
        <taxon>Vertebrata</taxon>
        <taxon>Euteleostomi</taxon>
        <taxon>Actinopterygii</taxon>
        <taxon>Neopterygii</taxon>
        <taxon>Teleostei</taxon>
        <taxon>Notacanthiformes</taxon>
        <taxon>Halosauridae</taxon>
        <taxon>Aldrovandia</taxon>
    </lineage>
</organism>